<dbReference type="PANTHER" id="PTHR10933:SF9">
    <property type="entry name" value="IMMUNOGLOBULIN-BINDING PROTEIN 1"/>
    <property type="match status" value="1"/>
</dbReference>
<gene>
    <name evidence="3" type="ORF">GOMPHAMPRED_000336</name>
</gene>
<dbReference type="GO" id="GO:0035303">
    <property type="term" value="P:regulation of dephosphorylation"/>
    <property type="evidence" value="ECO:0007669"/>
    <property type="project" value="TreeGrafter"/>
</dbReference>
<dbReference type="AlphaFoldDB" id="A0A8H3I7Q1"/>
<dbReference type="GO" id="GO:0009966">
    <property type="term" value="P:regulation of signal transduction"/>
    <property type="evidence" value="ECO:0007669"/>
    <property type="project" value="InterPro"/>
</dbReference>
<reference evidence="3" key="1">
    <citation type="submission" date="2021-03" db="EMBL/GenBank/DDBJ databases">
        <authorList>
            <person name="Tagirdzhanova G."/>
        </authorList>
    </citation>
    <scope>NUCLEOTIDE SEQUENCE</scope>
</reference>
<sequence length="353" mass="40462">MSEDGINLRLLYEAADQLRVQLDSLQANSEQYQGRLQEAISKYERCREFANQVSLFSSNESVEDISTNDLKYMAVDYYLGDLTARNFTRDRRLILEKAQDAYTRYLNRLDDYGLLSKDERALYKRYMDDKYSFSILTSNDPSARRNTKIAKFQQEKELKQKIQYLTNNPRAEGDDDAMIRDLRLAEISLQTHQTFQALDMITQEMKILSLAPPAQPDRDVSGNDTRHNAPGNHDNYSERLDMGLSSMLQNGKTGPLLSKSGRPLQPFTLLDSRERLRNGVFRPGHNLPTMTIDEYLEEERKRGGIIEGGGEPPIVEPNEDDLEAADRETMKAREWDEFVEANPKGSGNTLNRG</sequence>
<dbReference type="EMBL" id="CAJPDQ010000001">
    <property type="protein sequence ID" value="CAF9903519.1"/>
    <property type="molecule type" value="Genomic_DNA"/>
</dbReference>
<accession>A0A8H3I7Q1</accession>
<evidence type="ECO:0000313" key="4">
    <source>
        <dbReference type="Proteomes" id="UP000664169"/>
    </source>
</evidence>
<evidence type="ECO:0000313" key="3">
    <source>
        <dbReference type="EMBL" id="CAF9903519.1"/>
    </source>
</evidence>
<feature type="compositionally biased region" description="Basic and acidic residues" evidence="2">
    <location>
        <begin position="216"/>
        <end position="227"/>
    </location>
</feature>
<dbReference type="OrthoDB" id="10261753at2759"/>
<feature type="coiled-coil region" evidence="1">
    <location>
        <begin position="8"/>
        <end position="42"/>
    </location>
</feature>
<feature type="region of interest" description="Disordered" evidence="2">
    <location>
        <begin position="328"/>
        <end position="353"/>
    </location>
</feature>
<dbReference type="InterPro" id="IPR038511">
    <property type="entry name" value="TAP42/TAP46-like_sf"/>
</dbReference>
<protein>
    <recommendedName>
        <fullName evidence="5">TAP42-like protein</fullName>
    </recommendedName>
</protein>
<dbReference type="GO" id="GO:0005829">
    <property type="term" value="C:cytosol"/>
    <property type="evidence" value="ECO:0007669"/>
    <property type="project" value="TreeGrafter"/>
</dbReference>
<feature type="region of interest" description="Disordered" evidence="2">
    <location>
        <begin position="213"/>
        <end position="236"/>
    </location>
</feature>
<dbReference type="PANTHER" id="PTHR10933">
    <property type="entry name" value="IMMUNOGLOBULIN-BINDING PROTEIN 1"/>
    <property type="match status" value="1"/>
</dbReference>
<organism evidence="3 4">
    <name type="scientific">Gomphillus americanus</name>
    <dbReference type="NCBI Taxonomy" id="1940652"/>
    <lineage>
        <taxon>Eukaryota</taxon>
        <taxon>Fungi</taxon>
        <taxon>Dikarya</taxon>
        <taxon>Ascomycota</taxon>
        <taxon>Pezizomycotina</taxon>
        <taxon>Lecanoromycetes</taxon>
        <taxon>OSLEUM clade</taxon>
        <taxon>Ostropomycetidae</taxon>
        <taxon>Ostropales</taxon>
        <taxon>Graphidaceae</taxon>
        <taxon>Gomphilloideae</taxon>
        <taxon>Gomphillus</taxon>
    </lineage>
</organism>
<keyword evidence="4" id="KW-1185">Reference proteome</keyword>
<evidence type="ECO:0008006" key="5">
    <source>
        <dbReference type="Google" id="ProtNLM"/>
    </source>
</evidence>
<evidence type="ECO:0000256" key="1">
    <source>
        <dbReference type="SAM" id="Coils"/>
    </source>
</evidence>
<dbReference type="Pfam" id="PF04177">
    <property type="entry name" value="TAP42"/>
    <property type="match status" value="1"/>
</dbReference>
<evidence type="ECO:0000256" key="2">
    <source>
        <dbReference type="SAM" id="MobiDB-lite"/>
    </source>
</evidence>
<dbReference type="GO" id="GO:0051721">
    <property type="term" value="F:protein phosphatase 2A binding"/>
    <property type="evidence" value="ECO:0007669"/>
    <property type="project" value="TreeGrafter"/>
</dbReference>
<dbReference type="InterPro" id="IPR007304">
    <property type="entry name" value="TAP46-like"/>
</dbReference>
<proteinExistence type="predicted"/>
<dbReference type="Gene3D" id="1.25.40.540">
    <property type="entry name" value="TAP42-like family"/>
    <property type="match status" value="1"/>
</dbReference>
<comment type="caution">
    <text evidence="3">The sequence shown here is derived from an EMBL/GenBank/DDBJ whole genome shotgun (WGS) entry which is preliminary data.</text>
</comment>
<dbReference type="Proteomes" id="UP000664169">
    <property type="component" value="Unassembled WGS sequence"/>
</dbReference>
<name>A0A8H3I7Q1_9LECA</name>
<keyword evidence="1" id="KW-0175">Coiled coil</keyword>